<dbReference type="InterPro" id="IPR006569">
    <property type="entry name" value="CID_dom"/>
</dbReference>
<dbReference type="Gene3D" id="1.25.40.90">
    <property type="match status" value="1"/>
</dbReference>
<protein>
    <recommendedName>
        <fullName evidence="2">CID domain-containing protein</fullName>
    </recommendedName>
</protein>
<keyword evidence="4" id="KW-1185">Reference proteome</keyword>
<feature type="region of interest" description="Disordered" evidence="1">
    <location>
        <begin position="125"/>
        <end position="158"/>
    </location>
</feature>
<feature type="compositionally biased region" description="Low complexity" evidence="1">
    <location>
        <begin position="133"/>
        <end position="146"/>
    </location>
</feature>
<dbReference type="InterPro" id="IPR008942">
    <property type="entry name" value="ENTH_VHS"/>
</dbReference>
<dbReference type="PROSITE" id="PS51391">
    <property type="entry name" value="CID"/>
    <property type="match status" value="1"/>
</dbReference>
<dbReference type="STRING" id="246404.A0A507ERK8"/>
<proteinExistence type="predicted"/>
<dbReference type="OrthoDB" id="10069473at2759"/>
<dbReference type="GO" id="GO:0031124">
    <property type="term" value="P:mRNA 3'-end processing"/>
    <property type="evidence" value="ECO:0007669"/>
    <property type="project" value="TreeGrafter"/>
</dbReference>
<gene>
    <name evidence="3" type="ORF">CcCBS67573_g07693</name>
</gene>
<dbReference type="SUPFAM" id="SSF48464">
    <property type="entry name" value="ENTH/VHS domain"/>
    <property type="match status" value="1"/>
</dbReference>
<evidence type="ECO:0000313" key="4">
    <source>
        <dbReference type="Proteomes" id="UP000320333"/>
    </source>
</evidence>
<organism evidence="3 4">
    <name type="scientific">Chytriomyces confervae</name>
    <dbReference type="NCBI Taxonomy" id="246404"/>
    <lineage>
        <taxon>Eukaryota</taxon>
        <taxon>Fungi</taxon>
        <taxon>Fungi incertae sedis</taxon>
        <taxon>Chytridiomycota</taxon>
        <taxon>Chytridiomycota incertae sedis</taxon>
        <taxon>Chytridiomycetes</taxon>
        <taxon>Chytridiales</taxon>
        <taxon>Chytriomycetaceae</taxon>
        <taxon>Chytriomyces</taxon>
    </lineage>
</organism>
<comment type="caution">
    <text evidence="3">The sequence shown here is derived from an EMBL/GenBank/DDBJ whole genome shotgun (WGS) entry which is preliminary data.</text>
</comment>
<dbReference type="Pfam" id="PF04818">
    <property type="entry name" value="CID"/>
    <property type="match status" value="1"/>
</dbReference>
<dbReference type="CDD" id="cd16981">
    <property type="entry name" value="CID_RPRD_like"/>
    <property type="match status" value="1"/>
</dbReference>
<evidence type="ECO:0000313" key="3">
    <source>
        <dbReference type="EMBL" id="TPX66889.1"/>
    </source>
</evidence>
<evidence type="ECO:0000256" key="1">
    <source>
        <dbReference type="SAM" id="MobiDB-lite"/>
    </source>
</evidence>
<dbReference type="Proteomes" id="UP000320333">
    <property type="component" value="Unassembled WGS sequence"/>
</dbReference>
<dbReference type="SMART" id="SM00582">
    <property type="entry name" value="RPR"/>
    <property type="match status" value="1"/>
</dbReference>
<dbReference type="EMBL" id="QEAP01000423">
    <property type="protein sequence ID" value="TPX66889.1"/>
    <property type="molecule type" value="Genomic_DNA"/>
</dbReference>
<feature type="region of interest" description="Disordered" evidence="1">
    <location>
        <begin position="248"/>
        <end position="297"/>
    </location>
</feature>
<reference evidence="3 4" key="1">
    <citation type="journal article" date="2019" name="Sci. Rep.">
        <title>Comparative genomics of chytrid fungi reveal insights into the obligate biotrophic and pathogenic lifestyle of Synchytrium endobioticum.</title>
        <authorList>
            <person name="van de Vossenberg B.T.L.H."/>
            <person name="Warris S."/>
            <person name="Nguyen H.D.T."/>
            <person name="van Gent-Pelzer M.P.E."/>
            <person name="Joly D.L."/>
            <person name="van de Geest H.C."/>
            <person name="Bonants P.J.M."/>
            <person name="Smith D.S."/>
            <person name="Levesque C.A."/>
            <person name="van der Lee T.A.J."/>
        </authorList>
    </citation>
    <scope>NUCLEOTIDE SEQUENCE [LARGE SCALE GENOMIC DNA]</scope>
    <source>
        <strain evidence="3 4">CBS 675.73</strain>
    </source>
</reference>
<dbReference type="AlphaFoldDB" id="A0A507ERK8"/>
<accession>A0A507ERK8</accession>
<dbReference type="PANTHER" id="PTHR12460">
    <property type="entry name" value="CYCLIN-DEPENDENT KINASE INHIBITOR-RELATED PROTEIN"/>
    <property type="match status" value="1"/>
</dbReference>
<feature type="compositionally biased region" description="Low complexity" evidence="1">
    <location>
        <begin position="249"/>
        <end position="267"/>
    </location>
</feature>
<feature type="domain" description="CID" evidence="2">
    <location>
        <begin position="1"/>
        <end position="131"/>
    </location>
</feature>
<dbReference type="GO" id="GO:0000993">
    <property type="term" value="F:RNA polymerase II complex binding"/>
    <property type="evidence" value="ECO:0007669"/>
    <property type="project" value="TreeGrafter"/>
</dbReference>
<sequence length="368" mass="39853">MFNEETLVGKLGKLTDSQDSINLLSHWLIHHRSSASECVQVWASEFDKVSTSKRLAFLYLANDVLQVSRKKSDDYAKAFAKALPESLARFSSRASDDLNAKVRRILTIWEERAVYPREFVEKLKSRVKGGGRPSSPSKPSPTSGKPPAIPTAPSQHSETVKNVLNQTESIKSLHANRSYLERAINSAPATQDASVTNTQFNSLTMAFTNELQARQKLILDLKKWIRTEEGACAKIVDAIQDLSKGGGSTFSTLNPTPSPTSPNNSSSADFESATPIMSPNSPSSVTAPTSMPPPPPVAAKMDAMSVNSNSMEQSKKIEMPQSMPDFVIPAELLTAAQNAIQNGASNSDEVMSLLTELNASGSFFGSTM</sequence>
<name>A0A507ERK8_9FUNG</name>
<evidence type="ECO:0000259" key="2">
    <source>
        <dbReference type="PROSITE" id="PS51391"/>
    </source>
</evidence>
<dbReference type="PANTHER" id="PTHR12460:SF0">
    <property type="entry name" value="CID DOMAIN-CONTAINING PROTEIN-RELATED"/>
    <property type="match status" value="1"/>
</dbReference>